<proteinExistence type="predicted"/>
<dbReference type="Gene3D" id="1.10.357.10">
    <property type="entry name" value="Tetracycline Repressor, domain 2"/>
    <property type="match status" value="1"/>
</dbReference>
<evidence type="ECO:0000256" key="3">
    <source>
        <dbReference type="ARBA" id="ARBA00023163"/>
    </source>
</evidence>
<organism evidence="6 7">
    <name type="scientific">Actinacidiphila acididurans</name>
    <dbReference type="NCBI Taxonomy" id="2784346"/>
    <lineage>
        <taxon>Bacteria</taxon>
        <taxon>Bacillati</taxon>
        <taxon>Actinomycetota</taxon>
        <taxon>Actinomycetes</taxon>
        <taxon>Kitasatosporales</taxon>
        <taxon>Streptomycetaceae</taxon>
        <taxon>Actinacidiphila</taxon>
    </lineage>
</organism>
<dbReference type="RefSeq" id="WP_205355632.1">
    <property type="nucleotide sequence ID" value="NZ_JADKYB010000002.1"/>
</dbReference>
<evidence type="ECO:0000256" key="4">
    <source>
        <dbReference type="PROSITE-ProRule" id="PRU00335"/>
    </source>
</evidence>
<accession>A0ABS2TMS3</accession>
<dbReference type="InterPro" id="IPR004111">
    <property type="entry name" value="Repressor_TetR_C"/>
</dbReference>
<dbReference type="SUPFAM" id="SSF48498">
    <property type="entry name" value="Tetracyclin repressor-like, C-terminal domain"/>
    <property type="match status" value="1"/>
</dbReference>
<dbReference type="Proteomes" id="UP000749040">
    <property type="component" value="Unassembled WGS sequence"/>
</dbReference>
<dbReference type="EMBL" id="JADKYB010000002">
    <property type="protein sequence ID" value="MBM9503771.1"/>
    <property type="molecule type" value="Genomic_DNA"/>
</dbReference>
<dbReference type="PANTHER" id="PTHR30055:SF151">
    <property type="entry name" value="TRANSCRIPTIONAL REGULATORY PROTEIN"/>
    <property type="match status" value="1"/>
</dbReference>
<evidence type="ECO:0000313" key="6">
    <source>
        <dbReference type="EMBL" id="MBM9503771.1"/>
    </source>
</evidence>
<feature type="domain" description="HTH tetR-type" evidence="5">
    <location>
        <begin position="6"/>
        <end position="66"/>
    </location>
</feature>
<keyword evidence="3" id="KW-0804">Transcription</keyword>
<keyword evidence="1" id="KW-0805">Transcription regulation</keyword>
<keyword evidence="7" id="KW-1185">Reference proteome</keyword>
<dbReference type="SUPFAM" id="SSF46689">
    <property type="entry name" value="Homeodomain-like"/>
    <property type="match status" value="1"/>
</dbReference>
<evidence type="ECO:0000259" key="5">
    <source>
        <dbReference type="PROSITE" id="PS50977"/>
    </source>
</evidence>
<dbReference type="InterPro" id="IPR001647">
    <property type="entry name" value="HTH_TetR"/>
</dbReference>
<evidence type="ECO:0000313" key="7">
    <source>
        <dbReference type="Proteomes" id="UP000749040"/>
    </source>
</evidence>
<dbReference type="Pfam" id="PF02909">
    <property type="entry name" value="TetR_C_1"/>
    <property type="match status" value="1"/>
</dbReference>
<evidence type="ECO:0000256" key="2">
    <source>
        <dbReference type="ARBA" id="ARBA00023125"/>
    </source>
</evidence>
<dbReference type="InterPro" id="IPR036271">
    <property type="entry name" value="Tet_transcr_reg_TetR-rel_C_sf"/>
</dbReference>
<dbReference type="Pfam" id="PF00440">
    <property type="entry name" value="TetR_N"/>
    <property type="match status" value="1"/>
</dbReference>
<dbReference type="InterPro" id="IPR050109">
    <property type="entry name" value="HTH-type_TetR-like_transc_reg"/>
</dbReference>
<reference evidence="6 7" key="1">
    <citation type="submission" date="2021-01" db="EMBL/GenBank/DDBJ databases">
        <title>Streptomyces acididurans sp. nov., isolated from a peat swamp forest soil.</title>
        <authorList>
            <person name="Chantavorakit T."/>
            <person name="Duangmal K."/>
        </authorList>
    </citation>
    <scope>NUCLEOTIDE SEQUENCE [LARGE SCALE GENOMIC DNA]</scope>
    <source>
        <strain evidence="6 7">KK5PA1</strain>
    </source>
</reference>
<dbReference type="PROSITE" id="PS50977">
    <property type="entry name" value="HTH_TETR_2"/>
    <property type="match status" value="1"/>
</dbReference>
<evidence type="ECO:0000256" key="1">
    <source>
        <dbReference type="ARBA" id="ARBA00023015"/>
    </source>
</evidence>
<name>A0ABS2TMS3_9ACTN</name>
<dbReference type="PANTHER" id="PTHR30055">
    <property type="entry name" value="HTH-TYPE TRANSCRIPTIONAL REGULATOR RUTR"/>
    <property type="match status" value="1"/>
</dbReference>
<dbReference type="InterPro" id="IPR009057">
    <property type="entry name" value="Homeodomain-like_sf"/>
</dbReference>
<gene>
    <name evidence="6" type="ORF">ITX44_04330</name>
</gene>
<protein>
    <submittedName>
        <fullName evidence="6">TetR/AcrR family transcriptional regulator</fullName>
    </submittedName>
</protein>
<feature type="DNA-binding region" description="H-T-H motif" evidence="4">
    <location>
        <begin position="29"/>
        <end position="48"/>
    </location>
</feature>
<sequence>MAAQKRLNRDELVSTALAVVDAEGLEAVTIRRLAQHHEVTPMALYRHFPDKEGVLDAIAERLLSDVRCPEPDDRPWHEQMHDLMTAILDALMPHPNAATLLTLRILGCEPGLDLTERTLSLLFEAGMTREDAADTACQVLASLISLVVSEPGRAHGPDPDAQEEALRAKRALFLTLSPRRYPHLIASADALVSCASRDSYYRRGVLLLVTGLRGTVSLSAA</sequence>
<comment type="caution">
    <text evidence="6">The sequence shown here is derived from an EMBL/GenBank/DDBJ whole genome shotgun (WGS) entry which is preliminary data.</text>
</comment>
<keyword evidence="2 4" id="KW-0238">DNA-binding</keyword>